<evidence type="ECO:0000313" key="1">
    <source>
        <dbReference type="EMBL" id="VVM76317.1"/>
    </source>
</evidence>
<gene>
    <name evidence="1" type="ORF">PS673_02041</name>
</gene>
<dbReference type="RefSeq" id="WP_154946918.1">
    <property type="nucleotide sequence ID" value="NZ_CABVHB010000012.1"/>
</dbReference>
<proteinExistence type="predicted"/>
<dbReference type="Proteomes" id="UP000344274">
    <property type="component" value="Unassembled WGS sequence"/>
</dbReference>
<dbReference type="EMBL" id="CABVHB010000012">
    <property type="protein sequence ID" value="VVM76317.1"/>
    <property type="molecule type" value="Genomic_DNA"/>
</dbReference>
<dbReference type="AlphaFoldDB" id="A0A5E6S6F7"/>
<protein>
    <submittedName>
        <fullName evidence="1">Uncharacterized protein</fullName>
    </submittedName>
</protein>
<sequence>MPNSDLLPSLLCKINENQVALEAAIMELTLWVEQHGSGDVGGNVRGALDTIKTNEEFINLTLAVLMAPE</sequence>
<accession>A0A5E6S6F7</accession>
<reference evidence="1 2" key="1">
    <citation type="submission" date="2019-09" db="EMBL/GenBank/DDBJ databases">
        <authorList>
            <person name="Chandra G."/>
            <person name="Truman W A."/>
        </authorList>
    </citation>
    <scope>NUCLEOTIDE SEQUENCE [LARGE SCALE GENOMIC DNA]</scope>
    <source>
        <strain evidence="1">PS673</strain>
    </source>
</reference>
<organism evidence="1 2">
    <name type="scientific">Pseudomonas fluorescens</name>
    <dbReference type="NCBI Taxonomy" id="294"/>
    <lineage>
        <taxon>Bacteria</taxon>
        <taxon>Pseudomonadati</taxon>
        <taxon>Pseudomonadota</taxon>
        <taxon>Gammaproteobacteria</taxon>
        <taxon>Pseudomonadales</taxon>
        <taxon>Pseudomonadaceae</taxon>
        <taxon>Pseudomonas</taxon>
    </lineage>
</organism>
<evidence type="ECO:0000313" key="2">
    <source>
        <dbReference type="Proteomes" id="UP000344274"/>
    </source>
</evidence>
<name>A0A5E6S6F7_PSEFL</name>